<dbReference type="Proteomes" id="UP000215914">
    <property type="component" value="Chromosome 4"/>
</dbReference>
<protein>
    <submittedName>
        <fullName evidence="2">Uncharacterized protein</fullName>
    </submittedName>
</protein>
<organism evidence="2 3">
    <name type="scientific">Helianthus annuus</name>
    <name type="common">Common sunflower</name>
    <dbReference type="NCBI Taxonomy" id="4232"/>
    <lineage>
        <taxon>Eukaryota</taxon>
        <taxon>Viridiplantae</taxon>
        <taxon>Streptophyta</taxon>
        <taxon>Embryophyta</taxon>
        <taxon>Tracheophyta</taxon>
        <taxon>Spermatophyta</taxon>
        <taxon>Magnoliopsida</taxon>
        <taxon>eudicotyledons</taxon>
        <taxon>Gunneridae</taxon>
        <taxon>Pentapetalae</taxon>
        <taxon>asterids</taxon>
        <taxon>campanulids</taxon>
        <taxon>Asterales</taxon>
        <taxon>Asteraceae</taxon>
        <taxon>Asteroideae</taxon>
        <taxon>Heliantheae alliance</taxon>
        <taxon>Heliantheae</taxon>
        <taxon>Helianthus</taxon>
    </lineage>
</organism>
<dbReference type="EMBL" id="CM007893">
    <property type="protein sequence ID" value="OTG27063.1"/>
    <property type="molecule type" value="Genomic_DNA"/>
</dbReference>
<name>A0A251UVM8_HELAN</name>
<accession>A0A251UVM8</accession>
<gene>
    <name evidence="2" type="ORF">HannXRQ_Chr04g0095961</name>
</gene>
<dbReference type="AlphaFoldDB" id="A0A251UVM8"/>
<proteinExistence type="predicted"/>
<keyword evidence="3" id="KW-1185">Reference proteome</keyword>
<evidence type="ECO:0000313" key="2">
    <source>
        <dbReference type="EMBL" id="OTG27063.1"/>
    </source>
</evidence>
<evidence type="ECO:0000313" key="3">
    <source>
        <dbReference type="Proteomes" id="UP000215914"/>
    </source>
</evidence>
<sequence>MNKNFFLEISFFNVKNIARTKLHIFLVIVGNFCSILSLGFLIIALMRERERFRKFDVCNCS</sequence>
<keyword evidence="1" id="KW-0472">Membrane</keyword>
<keyword evidence="1" id="KW-1133">Transmembrane helix</keyword>
<dbReference type="InParanoid" id="A0A251UVM8"/>
<reference evidence="3" key="1">
    <citation type="journal article" date="2017" name="Nature">
        <title>The sunflower genome provides insights into oil metabolism, flowering and Asterid evolution.</title>
        <authorList>
            <person name="Badouin H."/>
            <person name="Gouzy J."/>
            <person name="Grassa C.J."/>
            <person name="Murat F."/>
            <person name="Staton S.E."/>
            <person name="Cottret L."/>
            <person name="Lelandais-Briere C."/>
            <person name="Owens G.L."/>
            <person name="Carrere S."/>
            <person name="Mayjonade B."/>
            <person name="Legrand L."/>
            <person name="Gill N."/>
            <person name="Kane N.C."/>
            <person name="Bowers J.E."/>
            <person name="Hubner S."/>
            <person name="Bellec A."/>
            <person name="Berard A."/>
            <person name="Berges H."/>
            <person name="Blanchet N."/>
            <person name="Boniface M.C."/>
            <person name="Brunel D."/>
            <person name="Catrice O."/>
            <person name="Chaidir N."/>
            <person name="Claudel C."/>
            <person name="Donnadieu C."/>
            <person name="Faraut T."/>
            <person name="Fievet G."/>
            <person name="Helmstetter N."/>
            <person name="King M."/>
            <person name="Knapp S.J."/>
            <person name="Lai Z."/>
            <person name="Le Paslier M.C."/>
            <person name="Lippi Y."/>
            <person name="Lorenzon L."/>
            <person name="Mandel J.R."/>
            <person name="Marage G."/>
            <person name="Marchand G."/>
            <person name="Marquand E."/>
            <person name="Bret-Mestries E."/>
            <person name="Morien E."/>
            <person name="Nambeesan S."/>
            <person name="Nguyen T."/>
            <person name="Pegot-Espagnet P."/>
            <person name="Pouilly N."/>
            <person name="Raftis F."/>
            <person name="Sallet E."/>
            <person name="Schiex T."/>
            <person name="Thomas J."/>
            <person name="Vandecasteele C."/>
            <person name="Vares D."/>
            <person name="Vear F."/>
            <person name="Vautrin S."/>
            <person name="Crespi M."/>
            <person name="Mangin B."/>
            <person name="Burke J.M."/>
            <person name="Salse J."/>
            <person name="Munos S."/>
            <person name="Vincourt P."/>
            <person name="Rieseberg L.H."/>
            <person name="Langlade N.B."/>
        </authorList>
    </citation>
    <scope>NUCLEOTIDE SEQUENCE [LARGE SCALE GENOMIC DNA]</scope>
    <source>
        <strain evidence="3">cv. SF193</strain>
    </source>
</reference>
<keyword evidence="1" id="KW-0812">Transmembrane</keyword>
<feature type="transmembrane region" description="Helical" evidence="1">
    <location>
        <begin position="22"/>
        <end position="45"/>
    </location>
</feature>
<evidence type="ECO:0000256" key="1">
    <source>
        <dbReference type="SAM" id="Phobius"/>
    </source>
</evidence>